<sequence length="437" mass="49521">MDKKSRIISFINMKGGVGKTTLTINVAKRLSSIGNNVLVIDTDPQFNATQSLLAHKEDVERTAYNDELNTTIYENLMKNNQTLLQLFQSLDTTVTSLFPIEISPNLDLLAGDLRLIKVITGDTTAKVGVIDNYLDEHNFKSKYDYILIDCSPMWSILTYASLTASDYYVIPSKVDFHASLGIQLLRQTVKENVLDGYLHKTTKKKLVPLGVVFTLTNQKTKIEQHVKDALKAENTDLTFFQNSLPYMASAPNTFTLIDCAKPITRYASLKNSIEKITDELISRINEIEAPPKLETKDKQPLTHSVENSIGPKVHTLEETFEENFDLTQDNSEQTLNTDDELLENIIKKINDQFGDNFTAGDKVVIETLYKKAILDAKLLTSCDKSEKVFKQNIFPQIFQKIVQQCYIEHIDFFSKLFGDKDFSSVIMEELEKKVTTV</sequence>
<keyword evidence="2" id="KW-1185">Reference proteome</keyword>
<organism evidence="1 2">
    <name type="scientific">Candidatus Epulonipiscium fishelsonii</name>
    <dbReference type="NCBI Taxonomy" id="77094"/>
    <lineage>
        <taxon>Bacteria</taxon>
        <taxon>Bacillati</taxon>
        <taxon>Bacillota</taxon>
        <taxon>Clostridia</taxon>
        <taxon>Lachnospirales</taxon>
        <taxon>Lachnospiraceae</taxon>
        <taxon>Candidatus Epulonipiscium</taxon>
    </lineage>
</organism>
<gene>
    <name evidence="1" type="ORF">AN640_00615</name>
</gene>
<name>A0ACC8X8B7_9FIRM</name>
<accession>A0ACC8X8B7</accession>
<dbReference type="EMBL" id="LJHD01000306">
    <property type="protein sequence ID" value="ONI37985.1"/>
    <property type="molecule type" value="Genomic_DNA"/>
</dbReference>
<reference evidence="1" key="1">
    <citation type="submission" date="2016-08" db="EMBL/GenBank/DDBJ databases">
        <authorList>
            <person name="Ngugi D.K."/>
            <person name="Miyake S."/>
            <person name="Stingl U."/>
        </authorList>
    </citation>
    <scope>NUCLEOTIDE SEQUENCE</scope>
    <source>
        <strain evidence="1">SCG-D08WGA-EpuloA1</strain>
    </source>
</reference>
<evidence type="ECO:0000313" key="2">
    <source>
        <dbReference type="Proteomes" id="UP000188637"/>
    </source>
</evidence>
<evidence type="ECO:0000313" key="1">
    <source>
        <dbReference type="EMBL" id="ONI37985.1"/>
    </source>
</evidence>
<proteinExistence type="predicted"/>
<protein>
    <submittedName>
        <fullName evidence="1">Uncharacterized protein</fullName>
    </submittedName>
</protein>
<dbReference type="Proteomes" id="UP000188637">
    <property type="component" value="Unassembled WGS sequence"/>
</dbReference>
<comment type="caution">
    <text evidence="1">The sequence shown here is derived from an EMBL/GenBank/DDBJ whole genome shotgun (WGS) entry which is preliminary data.</text>
</comment>